<evidence type="ECO:0000256" key="3">
    <source>
        <dbReference type="ARBA" id="ARBA00022553"/>
    </source>
</evidence>
<dbReference type="SMART" id="SM00387">
    <property type="entry name" value="HATPase_c"/>
    <property type="match status" value="1"/>
</dbReference>
<organism evidence="10 11">
    <name type="scientific">Agathobaculum hominis</name>
    <dbReference type="NCBI Taxonomy" id="2763014"/>
    <lineage>
        <taxon>Bacteria</taxon>
        <taxon>Bacillati</taxon>
        <taxon>Bacillota</taxon>
        <taxon>Clostridia</taxon>
        <taxon>Eubacteriales</taxon>
        <taxon>Butyricicoccaceae</taxon>
        <taxon>Agathobaculum</taxon>
    </lineage>
</organism>
<protein>
    <recommendedName>
        <fullName evidence="2">histidine kinase</fullName>
        <ecNumber evidence="2">2.7.13.3</ecNumber>
    </recommendedName>
</protein>
<evidence type="ECO:0000313" key="11">
    <source>
        <dbReference type="Proteomes" id="UP000641741"/>
    </source>
</evidence>
<sequence>MTNAHSSGSLHRRVRRMLIQCIAIVVLLSTSVGLGIGLYQDVYARDQLLSNAAQMAADAPLLTDTIQTDTAQQYLERTVRRVAAVDMLGIYDVQGKPLVFYDLAAGEGEASVLPTLRADTVRRLYSEQIPLLSSDEMPEGADRCAYAVVRDENGQALGIVMAGLYLRSYRRTVLRVLLFYCLITLLALGVGSLLSVRFSNHIKQELLGYEPDAFRQLFLQRMDILDALDEGLLAIDSHSTITYINRAAADILSIRTSDALGQPLRAIYPRSTIARVMQTGKSEYNISLESIKHVSVISDRMPLWRDGEIEGAIAIFRNRTEVTRLAQDLTGVQHIVEALRAYTHEFTNKLHVILGLLQLGENRQAEEYVLRLTKTRAHSISYISERIQEPSVAALLIGKSYRAAELGIRFALDPASELRGDGQYLPASSLITILGNLTENAFDALRSAPENAQKEVTVSIREGEHGMLLSVDDSGAGMAAPQLDRIFERGFSTKGEGRGTGLSLVKETVDAFGGTIRVESEPGIGSSFIITFSDAESRAQT</sequence>
<dbReference type="InterPro" id="IPR039506">
    <property type="entry name" value="SPOB_a"/>
</dbReference>
<dbReference type="Proteomes" id="UP000641741">
    <property type="component" value="Unassembled WGS sequence"/>
</dbReference>
<dbReference type="PANTHER" id="PTHR43547:SF10">
    <property type="entry name" value="SENSOR HISTIDINE KINASE DCUS"/>
    <property type="match status" value="1"/>
</dbReference>
<dbReference type="CDD" id="cd00130">
    <property type="entry name" value="PAS"/>
    <property type="match status" value="1"/>
</dbReference>
<keyword evidence="3" id="KW-0597">Phosphoprotein</keyword>
<keyword evidence="4" id="KW-0808">Transferase</keyword>
<dbReference type="Pfam" id="PF08448">
    <property type="entry name" value="PAS_4"/>
    <property type="match status" value="1"/>
</dbReference>
<accession>A0ABR7GL80</accession>
<keyword evidence="11" id="KW-1185">Reference proteome</keyword>
<evidence type="ECO:0000256" key="2">
    <source>
        <dbReference type="ARBA" id="ARBA00012438"/>
    </source>
</evidence>
<dbReference type="InterPro" id="IPR035965">
    <property type="entry name" value="PAS-like_dom_sf"/>
</dbReference>
<evidence type="ECO:0000259" key="9">
    <source>
        <dbReference type="PROSITE" id="PS50112"/>
    </source>
</evidence>
<evidence type="ECO:0000256" key="1">
    <source>
        <dbReference type="ARBA" id="ARBA00000085"/>
    </source>
</evidence>
<dbReference type="InterPro" id="IPR005467">
    <property type="entry name" value="His_kinase_dom"/>
</dbReference>
<evidence type="ECO:0000256" key="7">
    <source>
        <dbReference type="SAM" id="Phobius"/>
    </source>
</evidence>
<dbReference type="PROSITE" id="PS50112">
    <property type="entry name" value="PAS"/>
    <property type="match status" value="1"/>
</dbReference>
<feature type="transmembrane region" description="Helical" evidence="7">
    <location>
        <begin position="177"/>
        <end position="196"/>
    </location>
</feature>
<dbReference type="InterPro" id="IPR013656">
    <property type="entry name" value="PAS_4"/>
</dbReference>
<dbReference type="Pfam" id="PF14689">
    <property type="entry name" value="SPOB_a"/>
    <property type="match status" value="1"/>
</dbReference>
<dbReference type="InterPro" id="IPR003594">
    <property type="entry name" value="HATPase_dom"/>
</dbReference>
<dbReference type="RefSeq" id="WP_186969364.1">
    <property type="nucleotide sequence ID" value="NZ_JACOPK010000003.1"/>
</dbReference>
<dbReference type="Gene3D" id="3.30.450.20">
    <property type="entry name" value="PAS domain"/>
    <property type="match status" value="1"/>
</dbReference>
<dbReference type="InterPro" id="IPR004358">
    <property type="entry name" value="Sig_transdc_His_kin-like_C"/>
</dbReference>
<feature type="transmembrane region" description="Helical" evidence="7">
    <location>
        <begin position="17"/>
        <end position="39"/>
    </location>
</feature>
<reference evidence="10 11" key="1">
    <citation type="submission" date="2020-08" db="EMBL/GenBank/DDBJ databases">
        <title>Genome public.</title>
        <authorList>
            <person name="Liu C."/>
            <person name="Sun Q."/>
        </authorList>
    </citation>
    <scope>NUCLEOTIDE SEQUENCE [LARGE SCALE GENOMIC DNA]</scope>
    <source>
        <strain evidence="10 11">M2</strain>
    </source>
</reference>
<dbReference type="PRINTS" id="PR00344">
    <property type="entry name" value="BCTRLSENSOR"/>
</dbReference>
<gene>
    <name evidence="10" type="ORF">H8S02_03745</name>
</gene>
<dbReference type="SUPFAM" id="SSF55890">
    <property type="entry name" value="Sporulation response regulatory protein Spo0B"/>
    <property type="match status" value="1"/>
</dbReference>
<comment type="caution">
    <text evidence="10">The sequence shown here is derived from an EMBL/GenBank/DDBJ whole genome shotgun (WGS) entry which is preliminary data.</text>
</comment>
<keyword evidence="5" id="KW-0418">Kinase</keyword>
<proteinExistence type="predicted"/>
<keyword evidence="7" id="KW-1133">Transmembrane helix</keyword>
<dbReference type="Gene3D" id="1.10.287.130">
    <property type="match status" value="1"/>
</dbReference>
<evidence type="ECO:0000256" key="5">
    <source>
        <dbReference type="ARBA" id="ARBA00022777"/>
    </source>
</evidence>
<dbReference type="InterPro" id="IPR016120">
    <property type="entry name" value="Sig_transdc_His_kin_SpoOB"/>
</dbReference>
<keyword evidence="7" id="KW-0812">Transmembrane</keyword>
<dbReference type="PROSITE" id="PS50109">
    <property type="entry name" value="HIS_KIN"/>
    <property type="match status" value="1"/>
</dbReference>
<comment type="catalytic activity">
    <reaction evidence="1">
        <text>ATP + protein L-histidine = ADP + protein N-phospho-L-histidine.</text>
        <dbReference type="EC" id="2.7.13.3"/>
    </reaction>
</comment>
<feature type="domain" description="PAS" evidence="9">
    <location>
        <begin position="224"/>
        <end position="271"/>
    </location>
</feature>
<dbReference type="InterPro" id="IPR036890">
    <property type="entry name" value="HATPase_C_sf"/>
</dbReference>
<keyword evidence="7" id="KW-0472">Membrane</keyword>
<evidence type="ECO:0000259" key="8">
    <source>
        <dbReference type="PROSITE" id="PS50109"/>
    </source>
</evidence>
<name>A0ABR7GL80_9FIRM</name>
<dbReference type="EC" id="2.7.13.3" evidence="2"/>
<dbReference type="EMBL" id="JACOPK010000003">
    <property type="protein sequence ID" value="MBC5695058.1"/>
    <property type="molecule type" value="Genomic_DNA"/>
</dbReference>
<dbReference type="SUPFAM" id="SSF55785">
    <property type="entry name" value="PYP-like sensor domain (PAS domain)"/>
    <property type="match status" value="1"/>
</dbReference>
<dbReference type="InterPro" id="IPR000014">
    <property type="entry name" value="PAS"/>
</dbReference>
<dbReference type="Gene3D" id="3.30.565.10">
    <property type="entry name" value="Histidine kinase-like ATPase, C-terminal domain"/>
    <property type="match status" value="1"/>
</dbReference>
<feature type="domain" description="Histidine kinase" evidence="8">
    <location>
        <begin position="341"/>
        <end position="536"/>
    </location>
</feature>
<evidence type="ECO:0000256" key="4">
    <source>
        <dbReference type="ARBA" id="ARBA00022679"/>
    </source>
</evidence>
<dbReference type="PANTHER" id="PTHR43547">
    <property type="entry name" value="TWO-COMPONENT HISTIDINE KINASE"/>
    <property type="match status" value="1"/>
</dbReference>
<dbReference type="SUPFAM" id="SSF55874">
    <property type="entry name" value="ATPase domain of HSP90 chaperone/DNA topoisomerase II/histidine kinase"/>
    <property type="match status" value="1"/>
</dbReference>
<evidence type="ECO:0000256" key="6">
    <source>
        <dbReference type="ARBA" id="ARBA00023012"/>
    </source>
</evidence>
<dbReference type="Pfam" id="PF02518">
    <property type="entry name" value="HATPase_c"/>
    <property type="match status" value="1"/>
</dbReference>
<keyword evidence="6" id="KW-0902">Two-component regulatory system</keyword>
<evidence type="ECO:0000313" key="10">
    <source>
        <dbReference type="EMBL" id="MBC5695058.1"/>
    </source>
</evidence>
<dbReference type="SMART" id="SM00091">
    <property type="entry name" value="PAS"/>
    <property type="match status" value="1"/>
</dbReference>